<dbReference type="InterPro" id="IPR051906">
    <property type="entry name" value="TolC-like"/>
</dbReference>
<comment type="caution">
    <text evidence="10">The sequence shown here is derived from an EMBL/GenBank/DDBJ whole genome shotgun (WGS) entry which is preliminary data.</text>
</comment>
<evidence type="ECO:0000256" key="5">
    <source>
        <dbReference type="ARBA" id="ARBA00022692"/>
    </source>
</evidence>
<proteinExistence type="inferred from homology"/>
<comment type="similarity">
    <text evidence="2">Belongs to the outer membrane factor (OMF) (TC 1.B.17) family.</text>
</comment>
<evidence type="ECO:0000256" key="3">
    <source>
        <dbReference type="ARBA" id="ARBA00022448"/>
    </source>
</evidence>
<keyword evidence="11" id="KW-1185">Reference proteome</keyword>
<keyword evidence="6" id="KW-0472">Membrane</keyword>
<sequence>MKSLKTLPMKTLKKAALTGLLALSINSIQAQSQAQKQINNDDIWSLREAVDYAMQNSITIKKSELQARTSEVTYFQSKMAFLPTITGNGSLQWNFGRYVDPTTNQFVNQTTQTGNYGISGNVLLFQGGQQIHAYKQNQRLYQATQEDIEQSKYNVSLNVALYYLQVLQNQELVAAATSQLEVSRLQVERTDKLVKAGSLPQTNLFDLQAQLANDQLSLTTAENNLRLAKLNLMQAMNLPAQDNFEVEKIELPDPTINPYPQTAANIYDEALRTQPSVKAADIRVESSKYSIMSARGYLFPRLYLSAGLNTYYSSGQSKYVKTGEVYPTIGNVTVDGVPYTVTSIQKSTTYNQEKYSFGSQISDNLGQYVGFSLSIPIINGWQYRNNISKTIVQRKSYELDAQSTRVTLRQNIEQAYNDLRAAASQYQANRDQVAAQDLSFKSNEARFSAGLANSLDYNTSKNNLARAQANLINSKYTYYFRVKILDFYQNKPLTFE</sequence>
<evidence type="ECO:0000256" key="6">
    <source>
        <dbReference type="ARBA" id="ARBA00023136"/>
    </source>
</evidence>
<evidence type="ECO:0000256" key="1">
    <source>
        <dbReference type="ARBA" id="ARBA00004442"/>
    </source>
</evidence>
<organism evidence="10 11">
    <name type="scientific">Xanthocytophaga flava</name>
    <dbReference type="NCBI Taxonomy" id="3048013"/>
    <lineage>
        <taxon>Bacteria</taxon>
        <taxon>Pseudomonadati</taxon>
        <taxon>Bacteroidota</taxon>
        <taxon>Cytophagia</taxon>
        <taxon>Cytophagales</taxon>
        <taxon>Rhodocytophagaceae</taxon>
        <taxon>Xanthocytophaga</taxon>
    </lineage>
</organism>
<dbReference type="Pfam" id="PF02321">
    <property type="entry name" value="OEP"/>
    <property type="match status" value="2"/>
</dbReference>
<feature type="chain" id="PRO_5046783471" evidence="9">
    <location>
        <begin position="31"/>
        <end position="496"/>
    </location>
</feature>
<evidence type="ECO:0000256" key="7">
    <source>
        <dbReference type="ARBA" id="ARBA00023237"/>
    </source>
</evidence>
<evidence type="ECO:0000313" key="10">
    <source>
        <dbReference type="EMBL" id="MDJ1491893.1"/>
    </source>
</evidence>
<accession>A0ABT7CDU3</accession>
<dbReference type="PANTHER" id="PTHR30026">
    <property type="entry name" value="OUTER MEMBRANE PROTEIN TOLC"/>
    <property type="match status" value="1"/>
</dbReference>
<name>A0ABT7CDU3_9BACT</name>
<reference evidence="10 11" key="1">
    <citation type="submission" date="2023-05" db="EMBL/GenBank/DDBJ databases">
        <authorList>
            <person name="Zhang X."/>
        </authorList>
    </citation>
    <scope>NUCLEOTIDE SEQUENCE [LARGE SCALE GENOMIC DNA]</scope>
    <source>
        <strain evidence="10 11">DM2B3-1</strain>
    </source>
</reference>
<dbReference type="PANTHER" id="PTHR30026:SF20">
    <property type="entry name" value="OUTER MEMBRANE PROTEIN TOLC"/>
    <property type="match status" value="1"/>
</dbReference>
<keyword evidence="5" id="KW-0812">Transmembrane</keyword>
<protein>
    <submittedName>
        <fullName evidence="10">TolC family protein</fullName>
    </submittedName>
</protein>
<dbReference type="SUPFAM" id="SSF56954">
    <property type="entry name" value="Outer membrane efflux proteins (OEP)"/>
    <property type="match status" value="1"/>
</dbReference>
<dbReference type="InterPro" id="IPR003423">
    <property type="entry name" value="OMP_efflux"/>
</dbReference>
<keyword evidence="3" id="KW-0813">Transport</keyword>
<feature type="signal peptide" evidence="9">
    <location>
        <begin position="1"/>
        <end position="30"/>
    </location>
</feature>
<dbReference type="EMBL" id="JASJOT010000001">
    <property type="protein sequence ID" value="MDJ1491893.1"/>
    <property type="molecule type" value="Genomic_DNA"/>
</dbReference>
<dbReference type="Gene3D" id="1.20.1600.10">
    <property type="entry name" value="Outer membrane efflux proteins (OEP)"/>
    <property type="match status" value="1"/>
</dbReference>
<comment type="subcellular location">
    <subcellularLocation>
        <location evidence="1">Cell outer membrane</location>
    </subcellularLocation>
</comment>
<evidence type="ECO:0000256" key="4">
    <source>
        <dbReference type="ARBA" id="ARBA00022452"/>
    </source>
</evidence>
<keyword evidence="4" id="KW-1134">Transmembrane beta strand</keyword>
<feature type="coiled-coil region" evidence="8">
    <location>
        <begin position="405"/>
        <end position="436"/>
    </location>
</feature>
<gene>
    <name evidence="10" type="ORF">QNI19_03045</name>
</gene>
<keyword evidence="7" id="KW-0998">Cell outer membrane</keyword>
<evidence type="ECO:0000313" key="11">
    <source>
        <dbReference type="Proteomes" id="UP001228581"/>
    </source>
</evidence>
<evidence type="ECO:0000256" key="8">
    <source>
        <dbReference type="SAM" id="Coils"/>
    </source>
</evidence>
<keyword evidence="9" id="KW-0732">Signal</keyword>
<evidence type="ECO:0000256" key="2">
    <source>
        <dbReference type="ARBA" id="ARBA00007613"/>
    </source>
</evidence>
<evidence type="ECO:0000256" key="9">
    <source>
        <dbReference type="SAM" id="SignalP"/>
    </source>
</evidence>
<dbReference type="Proteomes" id="UP001228581">
    <property type="component" value="Unassembled WGS sequence"/>
</dbReference>
<keyword evidence="8" id="KW-0175">Coiled coil</keyword>